<evidence type="ECO:0000313" key="1">
    <source>
        <dbReference type="EMBL" id="MBW86883.1"/>
    </source>
</evidence>
<dbReference type="EMBL" id="GGEC01006400">
    <property type="protein sequence ID" value="MBW86883.1"/>
    <property type="molecule type" value="Transcribed_RNA"/>
</dbReference>
<organism evidence="1">
    <name type="scientific">Rhizophora mucronata</name>
    <name type="common">Asiatic mangrove</name>
    <dbReference type="NCBI Taxonomy" id="61149"/>
    <lineage>
        <taxon>Eukaryota</taxon>
        <taxon>Viridiplantae</taxon>
        <taxon>Streptophyta</taxon>
        <taxon>Embryophyta</taxon>
        <taxon>Tracheophyta</taxon>
        <taxon>Spermatophyta</taxon>
        <taxon>Magnoliopsida</taxon>
        <taxon>eudicotyledons</taxon>
        <taxon>Gunneridae</taxon>
        <taxon>Pentapetalae</taxon>
        <taxon>rosids</taxon>
        <taxon>fabids</taxon>
        <taxon>Malpighiales</taxon>
        <taxon>Rhizophoraceae</taxon>
        <taxon>Rhizophora</taxon>
    </lineage>
</organism>
<name>A0A2P2J092_RHIMU</name>
<proteinExistence type="predicted"/>
<reference evidence="1" key="1">
    <citation type="submission" date="2018-02" db="EMBL/GenBank/DDBJ databases">
        <title>Rhizophora mucronata_Transcriptome.</title>
        <authorList>
            <person name="Meera S.P."/>
            <person name="Sreeshan A."/>
            <person name="Augustine A."/>
        </authorList>
    </citation>
    <scope>NUCLEOTIDE SEQUENCE</scope>
    <source>
        <tissue evidence="1">Leaf</tissue>
    </source>
</reference>
<sequence>MSVNKQENFLVSKWE</sequence>
<protein>
    <submittedName>
        <fullName evidence="1">Uncharacterized protein</fullName>
    </submittedName>
</protein>
<accession>A0A2P2J092</accession>